<evidence type="ECO:0000256" key="9">
    <source>
        <dbReference type="ARBA" id="ARBA00066823"/>
    </source>
</evidence>
<dbReference type="NCBIfam" id="TIGR01275">
    <property type="entry name" value="ACC_deam_rel"/>
    <property type="match status" value="1"/>
</dbReference>
<keyword evidence="4 11" id="KW-0663">Pyridoxal phosphate</keyword>
<protein>
    <recommendedName>
        <fullName evidence="9">D-cysteine desulfhydrase</fullName>
        <ecNumber evidence="9">4.4.1.15</ecNumber>
    </recommendedName>
</protein>
<keyword evidence="7" id="KW-0456">Lyase</keyword>
<dbReference type="GO" id="GO:0019148">
    <property type="term" value="F:D-cysteine desulfhydrase activity"/>
    <property type="evidence" value="ECO:0007669"/>
    <property type="project" value="UniProtKB-EC"/>
</dbReference>
<evidence type="ECO:0000256" key="6">
    <source>
        <dbReference type="ARBA" id="ARBA00023128"/>
    </source>
</evidence>
<dbReference type="InterPro" id="IPR005966">
    <property type="entry name" value="D-Cys_desShydrase"/>
</dbReference>
<dbReference type="Gene3D" id="3.40.50.1100">
    <property type="match status" value="2"/>
</dbReference>
<sequence length="362" mass="39005">MFQLQPYTPPSWAAKIGVVPRQRYRLALLPTPIHPWHVPGLPPGCELHIKRDDLTGMQLSGNKVRKLEFILAEAKEKGHDCVITIGGIQSNHARATAVAARYLGLECHLILRNSRHLADSDPGLVGNLLVERLIGAHIWQVTKEEYGRHGGVALGEQLAAQLREQGHNPYIIPVGGSSSLGVWGYIEMVHELEQQIAGQGFTDLVMACGSGGTTAGIGLGVHLAGLGLRVHAMAVCDDEAYFYNYADHLLEGLGAGRDVVGAAAQEMFRVVQAKGAGYAISRDEELKLVADAALATGIILDPVYTGKALFGLMSEMQAVPEEWQGRKVLFVHTGGLLGMYDKAPQLQPLVAAQGRANRLVLD</sequence>
<dbReference type="InterPro" id="IPR036052">
    <property type="entry name" value="TrpB-like_PALP_sf"/>
</dbReference>
<comment type="subcellular location">
    <subcellularLocation>
        <location evidence="2">Mitochondrion</location>
    </subcellularLocation>
</comment>
<accession>A0A2P6TQD6</accession>
<comment type="cofactor">
    <cofactor evidence="1">
        <name>pyridoxal 5'-phosphate</name>
        <dbReference type="ChEBI" id="CHEBI:597326"/>
    </cofactor>
</comment>
<evidence type="ECO:0000256" key="3">
    <source>
        <dbReference type="ARBA" id="ARBA00008639"/>
    </source>
</evidence>
<evidence type="ECO:0000256" key="10">
    <source>
        <dbReference type="PIRSR" id="PIRSR006278-1"/>
    </source>
</evidence>
<dbReference type="STRING" id="3076.A0A2P6TQD6"/>
<dbReference type="GO" id="GO:0005739">
    <property type="term" value="C:mitochondrion"/>
    <property type="evidence" value="ECO:0007669"/>
    <property type="project" value="UniProtKB-SubCell"/>
</dbReference>
<dbReference type="InterPro" id="IPR027278">
    <property type="entry name" value="ACCD_DCysDesulf"/>
</dbReference>
<feature type="modified residue" description="N6-(pyridoxal phosphate)lysine" evidence="11">
    <location>
        <position position="63"/>
    </location>
</feature>
<evidence type="ECO:0000256" key="5">
    <source>
        <dbReference type="ARBA" id="ARBA00022946"/>
    </source>
</evidence>
<organism evidence="13 14">
    <name type="scientific">Chlorella sorokiniana</name>
    <name type="common">Freshwater green alga</name>
    <dbReference type="NCBI Taxonomy" id="3076"/>
    <lineage>
        <taxon>Eukaryota</taxon>
        <taxon>Viridiplantae</taxon>
        <taxon>Chlorophyta</taxon>
        <taxon>core chlorophytes</taxon>
        <taxon>Trebouxiophyceae</taxon>
        <taxon>Chlorellales</taxon>
        <taxon>Chlorellaceae</taxon>
        <taxon>Chlorella clade</taxon>
        <taxon>Chlorella</taxon>
    </lineage>
</organism>
<evidence type="ECO:0000259" key="12">
    <source>
        <dbReference type="Pfam" id="PF00291"/>
    </source>
</evidence>
<dbReference type="EMBL" id="LHPG02000009">
    <property type="protein sequence ID" value="PRW56248.1"/>
    <property type="molecule type" value="Genomic_DNA"/>
</dbReference>
<evidence type="ECO:0000256" key="8">
    <source>
        <dbReference type="ARBA" id="ARBA00050761"/>
    </source>
</evidence>
<dbReference type="FunFam" id="3.40.50.1100:FF:000037">
    <property type="entry name" value="Bifunctional D-cysteine desulfhydrase/1-aminocyclopropane-1-carboxylate deaminase, mitochondrial"/>
    <property type="match status" value="1"/>
</dbReference>
<feature type="domain" description="Tryptophan synthase beta chain-like PALP" evidence="12">
    <location>
        <begin position="27"/>
        <end position="334"/>
    </location>
</feature>
<evidence type="ECO:0000256" key="1">
    <source>
        <dbReference type="ARBA" id="ARBA00001933"/>
    </source>
</evidence>
<evidence type="ECO:0000256" key="2">
    <source>
        <dbReference type="ARBA" id="ARBA00004173"/>
    </source>
</evidence>
<dbReference type="AlphaFoldDB" id="A0A2P6TQD6"/>
<dbReference type="EC" id="4.4.1.15" evidence="9"/>
<evidence type="ECO:0000313" key="13">
    <source>
        <dbReference type="EMBL" id="PRW56248.1"/>
    </source>
</evidence>
<evidence type="ECO:0000256" key="11">
    <source>
        <dbReference type="PIRSR" id="PIRSR006278-2"/>
    </source>
</evidence>
<dbReference type="SUPFAM" id="SSF53686">
    <property type="entry name" value="Tryptophan synthase beta subunit-like PLP-dependent enzymes"/>
    <property type="match status" value="1"/>
</dbReference>
<keyword evidence="5" id="KW-0809">Transit peptide</keyword>
<comment type="similarity">
    <text evidence="3">Belongs to the ACC deaminase/D-cysteine desulfhydrase family.</text>
</comment>
<dbReference type="PIRSF" id="PIRSF006278">
    <property type="entry name" value="ACCD_DCysDesulf"/>
    <property type="match status" value="1"/>
</dbReference>
<proteinExistence type="inferred from homology"/>
<evidence type="ECO:0000256" key="4">
    <source>
        <dbReference type="ARBA" id="ARBA00022898"/>
    </source>
</evidence>
<dbReference type="PANTHER" id="PTHR43780">
    <property type="entry name" value="1-AMINOCYCLOPROPANE-1-CARBOXYLATE DEAMINASE-RELATED"/>
    <property type="match status" value="1"/>
</dbReference>
<keyword evidence="6" id="KW-0496">Mitochondrion</keyword>
<keyword evidence="14" id="KW-1185">Reference proteome</keyword>
<dbReference type="PANTHER" id="PTHR43780:SF2">
    <property type="entry name" value="1-AMINOCYCLOPROPANE-1-CARBOXYLATE DEAMINASE-RELATED"/>
    <property type="match status" value="1"/>
</dbReference>
<dbReference type="Proteomes" id="UP000239899">
    <property type="component" value="Unassembled WGS sequence"/>
</dbReference>
<dbReference type="InterPro" id="IPR001926">
    <property type="entry name" value="TrpB-like_PALP"/>
</dbReference>
<dbReference type="OrthoDB" id="10266364at2759"/>
<evidence type="ECO:0000313" key="14">
    <source>
        <dbReference type="Proteomes" id="UP000239899"/>
    </source>
</evidence>
<gene>
    <name evidence="13" type="ORF">C2E21_5225</name>
</gene>
<dbReference type="Pfam" id="PF00291">
    <property type="entry name" value="PALP"/>
    <property type="match status" value="1"/>
</dbReference>
<reference evidence="13 14" key="1">
    <citation type="journal article" date="2018" name="Plant J.">
        <title>Genome sequences of Chlorella sorokiniana UTEX 1602 and Micractinium conductrix SAG 241.80: implications to maltose excretion by a green alga.</title>
        <authorList>
            <person name="Arriola M.B."/>
            <person name="Velmurugan N."/>
            <person name="Zhang Y."/>
            <person name="Plunkett M.H."/>
            <person name="Hondzo H."/>
            <person name="Barney B.M."/>
        </authorList>
    </citation>
    <scope>NUCLEOTIDE SEQUENCE [LARGE SCALE GENOMIC DNA]</scope>
    <source>
        <strain evidence="14">UTEX 1602</strain>
    </source>
</reference>
<feature type="active site" description="Nucleophile" evidence="10">
    <location>
        <position position="90"/>
    </location>
</feature>
<comment type="catalytic activity">
    <reaction evidence="8">
        <text>D-cysteine + H2O = hydrogen sulfide + pyruvate + NH4(+) + H(+)</text>
        <dbReference type="Rhea" id="RHEA:11268"/>
        <dbReference type="ChEBI" id="CHEBI:15361"/>
        <dbReference type="ChEBI" id="CHEBI:15377"/>
        <dbReference type="ChEBI" id="CHEBI:15378"/>
        <dbReference type="ChEBI" id="CHEBI:28938"/>
        <dbReference type="ChEBI" id="CHEBI:29919"/>
        <dbReference type="ChEBI" id="CHEBI:35236"/>
        <dbReference type="EC" id="4.4.1.15"/>
    </reaction>
</comment>
<evidence type="ECO:0000256" key="7">
    <source>
        <dbReference type="ARBA" id="ARBA00023239"/>
    </source>
</evidence>
<name>A0A2P6TQD6_CHLSO</name>
<dbReference type="FunFam" id="3.40.50.1100:FF:000042">
    <property type="entry name" value="Bifunctional D-cysteine desulfhydrase/1-aminocyclopropane-1-carboxylate deaminase mitochondrial"/>
    <property type="match status" value="1"/>
</dbReference>
<comment type="caution">
    <text evidence="13">The sequence shown here is derived from an EMBL/GenBank/DDBJ whole genome shotgun (WGS) entry which is preliminary data.</text>
</comment>